<accession>A0A136A5E0</accession>
<dbReference type="Gene3D" id="3.40.710.10">
    <property type="entry name" value="DD-peptidase/beta-lactamase superfamily"/>
    <property type="match status" value="1"/>
</dbReference>
<organism evidence="3 4">
    <name type="scientific">Paraglaciecola hydrolytica</name>
    <dbReference type="NCBI Taxonomy" id="1799789"/>
    <lineage>
        <taxon>Bacteria</taxon>
        <taxon>Pseudomonadati</taxon>
        <taxon>Pseudomonadota</taxon>
        <taxon>Gammaproteobacteria</taxon>
        <taxon>Alteromonadales</taxon>
        <taxon>Alteromonadaceae</taxon>
        <taxon>Paraglaciecola</taxon>
    </lineage>
</organism>
<dbReference type="PANTHER" id="PTHR46825">
    <property type="entry name" value="D-ALANYL-D-ALANINE-CARBOXYPEPTIDASE/ENDOPEPTIDASE AMPH"/>
    <property type="match status" value="1"/>
</dbReference>
<gene>
    <name evidence="3" type="ORF">AX660_10905</name>
</gene>
<dbReference type="Proteomes" id="UP000070299">
    <property type="component" value="Unassembled WGS sequence"/>
</dbReference>
<sequence>MKSTYMRLLLLLVLCCVINACGKNQQTPHTENTAAAVVSVAVQYQEPKDWAKSEQGSQTIFIAPEKDLSLVVLAVTEANDAEEAALKAWKMHDPDFSRKVRVNSPELKKGGWDAIRSIEYQTSISEEILAYADVYQLGEQWQVLLLDGSYATYAKRAAAVRAMSQSFELAGYKPEDLSQRTAQKLSPDKIAALLSFVEESAKALNIPGVGVAVIEDGKVLYEGGVGIKSIATQQPVTKDTAFMIASNTKGMTTLLLAKLVEMGKLNWDDQVISHYPDFKLGDEKTTQSVLIKHLVCACTGLPRKDFDWILNSGPNVAATVTFTDLANTAPTSSFGELFQYNNQMAAAAGYVAAHILYPEMEIGAAYDKAMQQYIFDPLQMQHTTFSFAQALAGDAASPHGLDLAGNIQLIPQSATTGFNHTVIPYRPAGAAWSTPSDMIKYVQNELSEGVAPDGTRLFAAESVLKRREPTVSTGADTSYGMGLSSEKNGGIDIVEHGGSLAGYLSNFIAIPSAKVGAVILTNSDEGYALLKPFTRRVIELLYDAEPQAQNQVAVTVETNALNAGKLREEVTYPPAPDVVTKLASFYSSPEHGSMTVTQIDGEVVLDPGVWKTAIASKISPDGRVSLVAIAPFALGLEFVVGESAGLSTLSIIDAQHTYTFTEVKEL</sequence>
<dbReference type="OrthoDB" id="119951at2"/>
<feature type="chain" id="PRO_5007469446" description="Beta-lactamase-related domain-containing protein" evidence="1">
    <location>
        <begin position="23"/>
        <end position="666"/>
    </location>
</feature>
<feature type="signal peptide" evidence="1">
    <location>
        <begin position="1"/>
        <end position="22"/>
    </location>
</feature>
<dbReference type="InterPro" id="IPR001466">
    <property type="entry name" value="Beta-lactam-related"/>
</dbReference>
<dbReference type="PANTHER" id="PTHR46825:SF15">
    <property type="entry name" value="BETA-LACTAMASE-RELATED DOMAIN-CONTAINING PROTEIN"/>
    <property type="match status" value="1"/>
</dbReference>
<evidence type="ECO:0000313" key="4">
    <source>
        <dbReference type="Proteomes" id="UP000070299"/>
    </source>
</evidence>
<dbReference type="Pfam" id="PF00144">
    <property type="entry name" value="Beta-lactamase"/>
    <property type="match status" value="1"/>
</dbReference>
<proteinExistence type="predicted"/>
<dbReference type="AlphaFoldDB" id="A0A136A5E0"/>
<reference evidence="4" key="1">
    <citation type="submission" date="2016-02" db="EMBL/GenBank/DDBJ databases">
        <authorList>
            <person name="Schultz-Johansen M."/>
            <person name="Glaring M.A."/>
            <person name="Bech P.K."/>
            <person name="Stougaard P."/>
        </authorList>
    </citation>
    <scope>NUCLEOTIDE SEQUENCE [LARGE SCALE GENOMIC DNA]</scope>
    <source>
        <strain evidence="4">S66</strain>
    </source>
</reference>
<comment type="caution">
    <text evidence="3">The sequence shown here is derived from an EMBL/GenBank/DDBJ whole genome shotgun (WGS) entry which is preliminary data.</text>
</comment>
<evidence type="ECO:0000256" key="1">
    <source>
        <dbReference type="SAM" id="SignalP"/>
    </source>
</evidence>
<name>A0A136A5E0_9ALTE</name>
<keyword evidence="1" id="KW-0732">Signal</keyword>
<dbReference type="InterPro" id="IPR050491">
    <property type="entry name" value="AmpC-like"/>
</dbReference>
<feature type="domain" description="Beta-lactamase-related" evidence="2">
    <location>
        <begin position="197"/>
        <end position="526"/>
    </location>
</feature>
<evidence type="ECO:0000259" key="2">
    <source>
        <dbReference type="Pfam" id="PF00144"/>
    </source>
</evidence>
<dbReference type="RefSeq" id="WP_082768783.1">
    <property type="nucleotide sequence ID" value="NZ_LSNE01000003.1"/>
</dbReference>
<dbReference type="SUPFAM" id="SSF56601">
    <property type="entry name" value="beta-lactamase/transpeptidase-like"/>
    <property type="match status" value="1"/>
</dbReference>
<protein>
    <recommendedName>
        <fullName evidence="2">Beta-lactamase-related domain-containing protein</fullName>
    </recommendedName>
</protein>
<dbReference type="InterPro" id="IPR012338">
    <property type="entry name" value="Beta-lactam/transpept-like"/>
</dbReference>
<dbReference type="STRING" id="1799789.AX660_10905"/>
<dbReference type="EMBL" id="LSNE01000003">
    <property type="protein sequence ID" value="KXI30465.1"/>
    <property type="molecule type" value="Genomic_DNA"/>
</dbReference>
<evidence type="ECO:0000313" key="3">
    <source>
        <dbReference type="EMBL" id="KXI30465.1"/>
    </source>
</evidence>
<keyword evidence="4" id="KW-1185">Reference proteome</keyword>